<name>A0A2V3J1H9_9FLOR</name>
<dbReference type="EMBL" id="NBIV01000020">
    <property type="protein sequence ID" value="PXF47817.1"/>
    <property type="molecule type" value="Genomic_DNA"/>
</dbReference>
<feature type="coiled-coil region" evidence="7">
    <location>
        <begin position="122"/>
        <end position="213"/>
    </location>
</feature>
<organism evidence="10 11">
    <name type="scientific">Gracilariopsis chorda</name>
    <dbReference type="NCBI Taxonomy" id="448386"/>
    <lineage>
        <taxon>Eukaryota</taxon>
        <taxon>Rhodophyta</taxon>
        <taxon>Florideophyceae</taxon>
        <taxon>Rhodymeniophycidae</taxon>
        <taxon>Gracilariales</taxon>
        <taxon>Gracilariaceae</taxon>
        <taxon>Gracilariopsis</taxon>
    </lineage>
</organism>
<dbReference type="Proteomes" id="UP000247409">
    <property type="component" value="Unassembled WGS sequence"/>
</dbReference>
<dbReference type="InterPro" id="IPR029012">
    <property type="entry name" value="Helix_hairpin_bin_sf"/>
</dbReference>
<keyword evidence="11" id="KW-1185">Reference proteome</keyword>
<evidence type="ECO:0000256" key="7">
    <source>
        <dbReference type="SAM" id="Coils"/>
    </source>
</evidence>
<proteinExistence type="inferred from homology"/>
<keyword evidence="7" id="KW-0175">Coiled coil</keyword>
<dbReference type="Gene3D" id="1.10.287.660">
    <property type="entry name" value="Helix hairpin bin"/>
    <property type="match status" value="1"/>
</dbReference>
<evidence type="ECO:0000256" key="2">
    <source>
        <dbReference type="ARBA" id="ARBA00007617"/>
    </source>
</evidence>
<dbReference type="PANTHER" id="PTHR13678:SF2">
    <property type="entry name" value="VACUOLAR PROTEIN SORTING-ASSOCIATED PROTEIN 37A"/>
    <property type="match status" value="1"/>
</dbReference>
<feature type="compositionally biased region" description="Low complexity" evidence="8">
    <location>
        <begin position="50"/>
        <end position="59"/>
    </location>
</feature>
<comment type="similarity">
    <text evidence="2">Belongs to the VPS37 family.</text>
</comment>
<accession>A0A2V3J1H9</accession>
<dbReference type="PROSITE" id="PS51314">
    <property type="entry name" value="VPS37_C"/>
    <property type="match status" value="1"/>
</dbReference>
<dbReference type="OrthoDB" id="10260857at2759"/>
<comment type="caution">
    <text evidence="10">The sequence shown here is derived from an EMBL/GenBank/DDBJ whole genome shotgun (WGS) entry which is preliminary data.</text>
</comment>
<keyword evidence="4" id="KW-0967">Endosome</keyword>
<evidence type="ECO:0000256" key="1">
    <source>
        <dbReference type="ARBA" id="ARBA00004177"/>
    </source>
</evidence>
<gene>
    <name evidence="10" type="ORF">BWQ96_02499</name>
</gene>
<evidence type="ECO:0000256" key="3">
    <source>
        <dbReference type="ARBA" id="ARBA00022448"/>
    </source>
</evidence>
<dbReference type="GO" id="GO:0000813">
    <property type="term" value="C:ESCRT I complex"/>
    <property type="evidence" value="ECO:0007669"/>
    <property type="project" value="UniProtKB-ARBA"/>
</dbReference>
<reference evidence="10 11" key="1">
    <citation type="journal article" date="2018" name="Mol. Biol. Evol.">
        <title>Analysis of the draft genome of the red seaweed Gracilariopsis chorda provides insights into genome size evolution in Rhodophyta.</title>
        <authorList>
            <person name="Lee J."/>
            <person name="Yang E.C."/>
            <person name="Graf L."/>
            <person name="Yang J.H."/>
            <person name="Qiu H."/>
            <person name="Zel Zion U."/>
            <person name="Chan C.X."/>
            <person name="Stephens T.G."/>
            <person name="Weber A.P.M."/>
            <person name="Boo G.H."/>
            <person name="Boo S.M."/>
            <person name="Kim K.M."/>
            <person name="Shin Y."/>
            <person name="Jung M."/>
            <person name="Lee S.J."/>
            <person name="Yim H.S."/>
            <person name="Lee J.H."/>
            <person name="Bhattacharya D."/>
            <person name="Yoon H.S."/>
        </authorList>
    </citation>
    <scope>NUCLEOTIDE SEQUENCE [LARGE SCALE GENOMIC DNA]</scope>
    <source>
        <strain evidence="10 11">SKKU-2015</strain>
        <tissue evidence="10">Whole body</tissue>
    </source>
</reference>
<keyword evidence="5 6" id="KW-0653">Protein transport</keyword>
<evidence type="ECO:0000256" key="8">
    <source>
        <dbReference type="SAM" id="MobiDB-lite"/>
    </source>
</evidence>
<feature type="domain" description="VPS37 C-terminal" evidence="9">
    <location>
        <begin position="170"/>
        <end position="256"/>
    </location>
</feature>
<evidence type="ECO:0000256" key="5">
    <source>
        <dbReference type="ARBA" id="ARBA00022927"/>
    </source>
</evidence>
<evidence type="ECO:0000313" key="11">
    <source>
        <dbReference type="Proteomes" id="UP000247409"/>
    </source>
</evidence>
<feature type="compositionally biased region" description="Polar residues" evidence="8">
    <location>
        <begin position="1"/>
        <end position="31"/>
    </location>
</feature>
<evidence type="ECO:0000313" key="10">
    <source>
        <dbReference type="EMBL" id="PXF47817.1"/>
    </source>
</evidence>
<evidence type="ECO:0000256" key="6">
    <source>
        <dbReference type="PROSITE-ProRule" id="PRU00646"/>
    </source>
</evidence>
<dbReference type="InterPro" id="IPR037202">
    <property type="entry name" value="ESCRT_assembly_dom"/>
</dbReference>
<comment type="subcellular location">
    <subcellularLocation>
        <location evidence="1">Endosome</location>
    </subcellularLocation>
</comment>
<keyword evidence="3 6" id="KW-0813">Transport</keyword>
<evidence type="ECO:0000256" key="4">
    <source>
        <dbReference type="ARBA" id="ARBA00022753"/>
    </source>
</evidence>
<dbReference type="SUPFAM" id="SSF140111">
    <property type="entry name" value="Endosomal sorting complex assembly domain"/>
    <property type="match status" value="1"/>
</dbReference>
<dbReference type="Pfam" id="PF07200">
    <property type="entry name" value="Mod_r"/>
    <property type="match status" value="1"/>
</dbReference>
<feature type="region of interest" description="Disordered" evidence="8">
    <location>
        <begin position="1"/>
        <end position="95"/>
    </location>
</feature>
<dbReference type="AlphaFoldDB" id="A0A2V3J1H9"/>
<dbReference type="GO" id="GO:0043162">
    <property type="term" value="P:ubiquitin-dependent protein catabolic process via the multivesicular body sorting pathway"/>
    <property type="evidence" value="ECO:0007669"/>
    <property type="project" value="TreeGrafter"/>
</dbReference>
<dbReference type="GO" id="GO:0006623">
    <property type="term" value="P:protein targeting to vacuole"/>
    <property type="evidence" value="ECO:0007669"/>
    <property type="project" value="TreeGrafter"/>
</dbReference>
<sequence length="256" mass="29204">MWTGSSGAYRASQSTQPTGDASHPPWNSQDARGTGYMWERDEVSNRVSHRSSPSSTTNSGLDASQSGPYSGPRAPEVDASADGLPDPPKSFPELESMSLRDLRLLHEERARFDDFVSKHQYQQQLDSIVSKVRANVDALEREHVTITARMDEAVDDEALEKLRRDVAELEKEVQALHKQKEEWLGQNSPERLMERLRTAMRESESTSEALEKNMLSSSMHFDEFLSQYIACRQKYHERSLKLEQLQMEVKKKSFGR</sequence>
<dbReference type="PANTHER" id="PTHR13678">
    <property type="entry name" value="VACUOLAR PROTEIN SORTING-ASSOCIATED PROTEIN 37"/>
    <property type="match status" value="1"/>
</dbReference>
<dbReference type="InterPro" id="IPR009851">
    <property type="entry name" value="Mod_r"/>
</dbReference>
<dbReference type="GO" id="GO:0006612">
    <property type="term" value="P:protein targeting to membrane"/>
    <property type="evidence" value="ECO:0007669"/>
    <property type="project" value="TreeGrafter"/>
</dbReference>
<protein>
    <submittedName>
        <fullName evidence="10">Vacuolar protein sorting-associated protein 37A</fullName>
    </submittedName>
</protein>
<dbReference type="STRING" id="448386.A0A2V3J1H9"/>
<evidence type="ECO:0000259" key="9">
    <source>
        <dbReference type="PROSITE" id="PS51314"/>
    </source>
</evidence>